<organism evidence="1 2">
    <name type="scientific">Ixodes persulcatus</name>
    <name type="common">Taiga tick</name>
    <dbReference type="NCBI Taxonomy" id="34615"/>
    <lineage>
        <taxon>Eukaryota</taxon>
        <taxon>Metazoa</taxon>
        <taxon>Ecdysozoa</taxon>
        <taxon>Arthropoda</taxon>
        <taxon>Chelicerata</taxon>
        <taxon>Arachnida</taxon>
        <taxon>Acari</taxon>
        <taxon>Parasitiformes</taxon>
        <taxon>Ixodida</taxon>
        <taxon>Ixodoidea</taxon>
        <taxon>Ixodidae</taxon>
        <taxon>Ixodinae</taxon>
        <taxon>Ixodes</taxon>
    </lineage>
</organism>
<dbReference type="EMBL" id="JABSTQ010010877">
    <property type="protein sequence ID" value="KAG0417154.1"/>
    <property type="molecule type" value="Genomic_DNA"/>
</dbReference>
<evidence type="ECO:0000313" key="2">
    <source>
        <dbReference type="Proteomes" id="UP000805193"/>
    </source>
</evidence>
<reference evidence="1 2" key="1">
    <citation type="journal article" date="2020" name="Cell">
        <title>Large-Scale Comparative Analyses of Tick Genomes Elucidate Their Genetic Diversity and Vector Capacities.</title>
        <authorList>
            <consortium name="Tick Genome and Microbiome Consortium (TIGMIC)"/>
            <person name="Jia N."/>
            <person name="Wang J."/>
            <person name="Shi W."/>
            <person name="Du L."/>
            <person name="Sun Y."/>
            <person name="Zhan W."/>
            <person name="Jiang J.F."/>
            <person name="Wang Q."/>
            <person name="Zhang B."/>
            <person name="Ji P."/>
            <person name="Bell-Sakyi L."/>
            <person name="Cui X.M."/>
            <person name="Yuan T.T."/>
            <person name="Jiang B.G."/>
            <person name="Yang W.F."/>
            <person name="Lam T.T."/>
            <person name="Chang Q.C."/>
            <person name="Ding S.J."/>
            <person name="Wang X.J."/>
            <person name="Zhu J.G."/>
            <person name="Ruan X.D."/>
            <person name="Zhao L."/>
            <person name="Wei J.T."/>
            <person name="Ye R.Z."/>
            <person name="Que T.C."/>
            <person name="Du C.H."/>
            <person name="Zhou Y.H."/>
            <person name="Cheng J.X."/>
            <person name="Dai P.F."/>
            <person name="Guo W.B."/>
            <person name="Han X.H."/>
            <person name="Huang E.J."/>
            <person name="Li L.F."/>
            <person name="Wei W."/>
            <person name="Gao Y.C."/>
            <person name="Liu J.Z."/>
            <person name="Shao H.Z."/>
            <person name="Wang X."/>
            <person name="Wang C.C."/>
            <person name="Yang T.C."/>
            <person name="Huo Q.B."/>
            <person name="Li W."/>
            <person name="Chen H.Y."/>
            <person name="Chen S.E."/>
            <person name="Zhou L.G."/>
            <person name="Ni X.B."/>
            <person name="Tian J.H."/>
            <person name="Sheng Y."/>
            <person name="Liu T."/>
            <person name="Pan Y.S."/>
            <person name="Xia L.Y."/>
            <person name="Li J."/>
            <person name="Zhao F."/>
            <person name="Cao W.C."/>
        </authorList>
    </citation>
    <scope>NUCLEOTIDE SEQUENCE [LARGE SCALE GENOMIC DNA]</scope>
    <source>
        <strain evidence="1">Iper-2018</strain>
    </source>
</reference>
<comment type="caution">
    <text evidence="1">The sequence shown here is derived from an EMBL/GenBank/DDBJ whole genome shotgun (WGS) entry which is preliminary data.</text>
</comment>
<protein>
    <submittedName>
        <fullName evidence="1">Uncharacterized protein</fullName>
    </submittedName>
</protein>
<dbReference type="Proteomes" id="UP000805193">
    <property type="component" value="Unassembled WGS sequence"/>
</dbReference>
<keyword evidence="2" id="KW-1185">Reference proteome</keyword>
<evidence type="ECO:0000313" key="1">
    <source>
        <dbReference type="EMBL" id="KAG0417154.1"/>
    </source>
</evidence>
<accession>A0AC60PCH2</accession>
<sequence>MVVEFSQKDIENEFGAEGRASSDQSLELALQGKEQYMASLEDRRTSKGRVHFPGGSQPSLDAWVRAGKPKLFGPVQHPPQRPLSACLGRMSSVAVAQASRSAQALPPYAHSQLHSSASGVACHSHVTLMPVIVVDRPGRVPSLLDGGGTAQRGNEAAHPALIPHSLSAGSGTFLLSETRRARPPQTLSIQGHVAARAPSMERLGPKRASAESIGACSLDAEASEASAPGARRMAKEASEVTLRSMVMSTRESLFVARGTPEGTAVQLSNGCWNVGGNTVEEWSSKVVEHRPSYLGISCAINGYTSYSQFCRSRDSSPARPNHKGLAIGQSPRAEPIVELAPPCEQTAFLNGRGKTSAPAATAADDMEPGWSLVQQRIATLYGSEAADRVARSRTRTTKSPVKLVAPKRSPSCPAQAVRGRSKSPPVFRHLTKNFREHLRLSEVSASPAENLPGYIASPAKAASGRGAAVSPEKKRMVPIVRTCEVDGGDGAGLEGFAGRFASFQPQVLNGGVSKINGNHKVASSGEPEKGRTAEPEVQVARPAQVCPRALSSSDLPQREGHTFLATMASTQESLETRIRWTQEYLDQEGLSEDVKGRIRSAVGKANLLIAQKFQQFRELCLKNIEPKPDDPFPTTGSDLAGFWDMVMLQVENVHSVFDDLHSLEANNWQEPAKIESAKSSIPKPTTARKSASRSMPASPRRSAKGEEAVRSREEARKRLMEAKRQARQANQASQDSGVAIFMPGEKHN</sequence>
<gene>
    <name evidence="1" type="ORF">HPB47_005843</name>
</gene>
<name>A0AC60PCH2_IXOPE</name>
<proteinExistence type="predicted"/>